<dbReference type="PANTHER" id="PTHR33608:SF7">
    <property type="entry name" value="DUF58 DOMAIN-CONTAINING PROTEIN"/>
    <property type="match status" value="1"/>
</dbReference>
<dbReference type="Pfam" id="PF01882">
    <property type="entry name" value="DUF58"/>
    <property type="match status" value="1"/>
</dbReference>
<dbReference type="RefSeq" id="WP_197998720.1">
    <property type="nucleotide sequence ID" value="NZ_CP037920.1"/>
</dbReference>
<dbReference type="EMBL" id="CP037920">
    <property type="protein sequence ID" value="QDT94972.1"/>
    <property type="molecule type" value="Genomic_DNA"/>
</dbReference>
<dbReference type="SUPFAM" id="SSF53300">
    <property type="entry name" value="vWA-like"/>
    <property type="match status" value="1"/>
</dbReference>
<dbReference type="InterPro" id="IPR036465">
    <property type="entry name" value="vWFA_dom_sf"/>
</dbReference>
<organism evidence="2 3">
    <name type="scientific">Gimesia aquarii</name>
    <dbReference type="NCBI Taxonomy" id="2527964"/>
    <lineage>
        <taxon>Bacteria</taxon>
        <taxon>Pseudomonadati</taxon>
        <taxon>Planctomycetota</taxon>
        <taxon>Planctomycetia</taxon>
        <taxon>Planctomycetales</taxon>
        <taxon>Planctomycetaceae</taxon>
        <taxon>Gimesia</taxon>
    </lineage>
</organism>
<sequence>MSSKSSTPRTQRSKKMNRKYLRVQDLRRFSHLTFSPRKIIEGQYSGQHATPQRGQSVEFRDYRQYIPGDDVGSIDWKVFGRSDKLFIKMYEHQSDLRVNLLVDASASMAYHGVTAPQQIIPSRRSKSASSVTSKYDYACSLAGAIAFLLIKQHDRVSITFAREGLKKFMRANNSMQHLSEILTLMESTRPHGTGNLPDAIRDLVGKVGRRDLLIVFSDLLDDRNEIMKALSMCLHRGGEVILFHVLHADELRLPDVEHGVFIDSESGAKLRLNVSDIRSAYQKEMKEFLDGWSKMVKSNAIDYSLCSTSDPYWKSLERYLTGRAARV</sequence>
<feature type="domain" description="DUF58" evidence="1">
    <location>
        <begin position="61"/>
        <end position="286"/>
    </location>
</feature>
<gene>
    <name evidence="2" type="ORF">V144x_04060</name>
</gene>
<dbReference type="Proteomes" id="UP000318704">
    <property type="component" value="Chromosome"/>
</dbReference>
<evidence type="ECO:0000313" key="3">
    <source>
        <dbReference type="Proteomes" id="UP000318704"/>
    </source>
</evidence>
<protein>
    <recommendedName>
        <fullName evidence="1">DUF58 domain-containing protein</fullName>
    </recommendedName>
</protein>
<dbReference type="AlphaFoldDB" id="A0A517VPM9"/>
<evidence type="ECO:0000313" key="2">
    <source>
        <dbReference type="EMBL" id="QDT94972.1"/>
    </source>
</evidence>
<evidence type="ECO:0000259" key="1">
    <source>
        <dbReference type="Pfam" id="PF01882"/>
    </source>
</evidence>
<dbReference type="PANTHER" id="PTHR33608">
    <property type="entry name" value="BLL2464 PROTEIN"/>
    <property type="match status" value="1"/>
</dbReference>
<name>A0A517VPM9_9PLAN</name>
<reference evidence="2 3" key="1">
    <citation type="submission" date="2019-03" db="EMBL/GenBank/DDBJ databases">
        <title>Deep-cultivation of Planctomycetes and their phenomic and genomic characterization uncovers novel biology.</title>
        <authorList>
            <person name="Wiegand S."/>
            <person name="Jogler M."/>
            <person name="Boedeker C."/>
            <person name="Pinto D."/>
            <person name="Vollmers J."/>
            <person name="Rivas-Marin E."/>
            <person name="Kohn T."/>
            <person name="Peeters S.H."/>
            <person name="Heuer A."/>
            <person name="Rast P."/>
            <person name="Oberbeckmann S."/>
            <person name="Bunk B."/>
            <person name="Jeske O."/>
            <person name="Meyerdierks A."/>
            <person name="Storesund J.E."/>
            <person name="Kallscheuer N."/>
            <person name="Luecker S."/>
            <person name="Lage O.M."/>
            <person name="Pohl T."/>
            <person name="Merkel B.J."/>
            <person name="Hornburger P."/>
            <person name="Mueller R.-W."/>
            <person name="Bruemmer F."/>
            <person name="Labrenz M."/>
            <person name="Spormann A.M."/>
            <person name="Op den Camp H."/>
            <person name="Overmann J."/>
            <person name="Amann R."/>
            <person name="Jetten M.S.M."/>
            <person name="Mascher T."/>
            <person name="Medema M.H."/>
            <person name="Devos D.P."/>
            <person name="Kaster A.-K."/>
            <person name="Ovreas L."/>
            <person name="Rohde M."/>
            <person name="Galperin M.Y."/>
            <person name="Jogler C."/>
        </authorList>
    </citation>
    <scope>NUCLEOTIDE SEQUENCE [LARGE SCALE GENOMIC DNA]</scope>
    <source>
        <strain evidence="2 3">V144</strain>
    </source>
</reference>
<dbReference type="KEGG" id="gaw:V144x_04060"/>
<proteinExistence type="predicted"/>
<dbReference type="InterPro" id="IPR002881">
    <property type="entry name" value="DUF58"/>
</dbReference>
<accession>A0A517VPM9</accession>